<organism evidence="1 2">
    <name type="scientific">Trichoderma harzianum CBS 226.95</name>
    <dbReference type="NCBI Taxonomy" id="983964"/>
    <lineage>
        <taxon>Eukaryota</taxon>
        <taxon>Fungi</taxon>
        <taxon>Dikarya</taxon>
        <taxon>Ascomycota</taxon>
        <taxon>Pezizomycotina</taxon>
        <taxon>Sordariomycetes</taxon>
        <taxon>Hypocreomycetidae</taxon>
        <taxon>Hypocreales</taxon>
        <taxon>Hypocreaceae</taxon>
        <taxon>Trichoderma</taxon>
    </lineage>
</organism>
<dbReference type="AlphaFoldDB" id="A0A2T4AI27"/>
<dbReference type="GeneID" id="36627381"/>
<evidence type="ECO:0000313" key="2">
    <source>
        <dbReference type="Proteomes" id="UP000241690"/>
    </source>
</evidence>
<proteinExistence type="predicted"/>
<evidence type="ECO:0000313" key="1">
    <source>
        <dbReference type="EMBL" id="PTB56729.1"/>
    </source>
</evidence>
<name>A0A2T4AI27_TRIHA</name>
<sequence length="171" mass="18979">MNSSNSVFSLLAPTVRKEKSSRNAHVESHHGPYYCLLVWTVINCPDTGHGAIATTGFTNNFPSSILTRLWGCCSYLKDACCKLCPPPAPDILGLIWASLQLTPKKPTGAELVPGQHGKCMELYATASRIVLASNTWCLPVRLCRPIDLHRRAYFQLGLTGHNTRIPWLYRN</sequence>
<accession>A0A2T4AI27</accession>
<protein>
    <submittedName>
        <fullName evidence="1">Uncharacterized protein</fullName>
    </submittedName>
</protein>
<dbReference type="RefSeq" id="XP_024776406.1">
    <property type="nucleotide sequence ID" value="XM_024918812.1"/>
</dbReference>
<dbReference type="EMBL" id="KZ679678">
    <property type="protein sequence ID" value="PTB56729.1"/>
    <property type="molecule type" value="Genomic_DNA"/>
</dbReference>
<keyword evidence="2" id="KW-1185">Reference proteome</keyword>
<gene>
    <name evidence="1" type="ORF">M431DRAFT_506484</name>
</gene>
<reference evidence="1 2" key="1">
    <citation type="submission" date="2016-07" db="EMBL/GenBank/DDBJ databases">
        <title>Multiple horizontal gene transfer events from other fungi enriched the ability of initially mycotrophic Trichoderma (Ascomycota) to feed on dead plant biomass.</title>
        <authorList>
            <consortium name="DOE Joint Genome Institute"/>
            <person name="Aerts A."/>
            <person name="Atanasova L."/>
            <person name="Chenthamara K."/>
            <person name="Zhang J."/>
            <person name="Grujic M."/>
            <person name="Henrissat B."/>
            <person name="Kuo A."/>
            <person name="Salamov A."/>
            <person name="Lipzen A."/>
            <person name="Labutti K."/>
            <person name="Barry K."/>
            <person name="Miao Y."/>
            <person name="Rahimi M.J."/>
            <person name="Shen Q."/>
            <person name="Grigoriev I.V."/>
            <person name="Kubicek C.P."/>
            <person name="Druzhinina I.S."/>
        </authorList>
    </citation>
    <scope>NUCLEOTIDE SEQUENCE [LARGE SCALE GENOMIC DNA]</scope>
    <source>
        <strain evidence="1 2">CBS 226.95</strain>
    </source>
</reference>
<dbReference type="Proteomes" id="UP000241690">
    <property type="component" value="Unassembled WGS sequence"/>
</dbReference>